<dbReference type="RefSeq" id="WP_262070436.1">
    <property type="nucleotide sequence ID" value="NZ_JAMXOC010000055.1"/>
</dbReference>
<evidence type="ECO:0000313" key="3">
    <source>
        <dbReference type="Proteomes" id="UP001523565"/>
    </source>
</evidence>
<evidence type="ECO:0000313" key="2">
    <source>
        <dbReference type="EMBL" id="MCP1111579.1"/>
    </source>
</evidence>
<feature type="chain" id="PRO_5046860734" description="SH3 domain-containing protein" evidence="1">
    <location>
        <begin position="30"/>
        <end position="68"/>
    </location>
</feature>
<keyword evidence="3" id="KW-1185">Reference proteome</keyword>
<keyword evidence="1" id="KW-0732">Signal</keyword>
<feature type="signal peptide" evidence="1">
    <location>
        <begin position="1"/>
        <end position="29"/>
    </location>
</feature>
<reference evidence="2 3" key="1">
    <citation type="journal article" date="2022" name="Genome Biol. Evol.">
        <title>Host diet, physiology and behaviors set the stage for Lachnospiraceae cladogenesis.</title>
        <authorList>
            <person name="Vera-Ponce De Leon A."/>
            <person name="Schneider M."/>
            <person name="Jahnes B.C."/>
            <person name="Sadowski V."/>
            <person name="Camuy-Velez L.A."/>
            <person name="Duan J."/>
            <person name="Sabree Z.L."/>
        </authorList>
    </citation>
    <scope>NUCLEOTIDE SEQUENCE [LARGE SCALE GENOMIC DNA]</scope>
    <source>
        <strain evidence="2 3">PAL227</strain>
    </source>
</reference>
<dbReference type="EMBL" id="JAMZFV010000055">
    <property type="protein sequence ID" value="MCP1111579.1"/>
    <property type="molecule type" value="Genomic_DNA"/>
</dbReference>
<proteinExistence type="predicted"/>
<evidence type="ECO:0000256" key="1">
    <source>
        <dbReference type="SAM" id="SignalP"/>
    </source>
</evidence>
<protein>
    <recommendedName>
        <fullName evidence="4">SH3 domain-containing protein</fullName>
    </recommendedName>
</protein>
<feature type="non-terminal residue" evidence="2">
    <location>
        <position position="68"/>
    </location>
</feature>
<evidence type="ECO:0008006" key="4">
    <source>
        <dbReference type="Google" id="ProtNLM"/>
    </source>
</evidence>
<accession>A0ABT1ELK5</accession>
<sequence>MKKVKKRLLTLAGVVMMLLTLVMTSQVKAEDKTVFKVTKEESANGKIKITEGEDNWVYVTVQADAGYV</sequence>
<dbReference type="Proteomes" id="UP001523565">
    <property type="component" value="Unassembled WGS sequence"/>
</dbReference>
<organism evidence="2 3">
    <name type="scientific">Ohessyouella blattaphilus</name>
    <dbReference type="NCBI Taxonomy" id="2949333"/>
    <lineage>
        <taxon>Bacteria</taxon>
        <taxon>Bacillati</taxon>
        <taxon>Bacillota</taxon>
        <taxon>Clostridia</taxon>
        <taxon>Lachnospirales</taxon>
        <taxon>Lachnospiraceae</taxon>
        <taxon>Ohessyouella</taxon>
    </lineage>
</organism>
<gene>
    <name evidence="2" type="ORF">NK118_15140</name>
</gene>
<comment type="caution">
    <text evidence="2">The sequence shown here is derived from an EMBL/GenBank/DDBJ whole genome shotgun (WGS) entry which is preliminary data.</text>
</comment>
<name>A0ABT1ELK5_9FIRM</name>